<evidence type="ECO:0000256" key="4">
    <source>
        <dbReference type="ARBA" id="ARBA00022840"/>
    </source>
</evidence>
<keyword evidence="1 6" id="KW-0547">Nucleotide-binding</keyword>
<evidence type="ECO:0000259" key="7">
    <source>
        <dbReference type="PROSITE" id="PS51198"/>
    </source>
</evidence>
<dbReference type="PROSITE" id="PS51198">
    <property type="entry name" value="UVRD_HELICASE_ATP_BIND"/>
    <property type="match status" value="1"/>
</dbReference>
<keyword evidence="2 6" id="KW-0378">Hydrolase</keyword>
<dbReference type="InterPro" id="IPR014016">
    <property type="entry name" value="UvrD-like_ATP-bd"/>
</dbReference>
<protein>
    <recommendedName>
        <fullName evidence="5">DNA 3'-5' helicase II</fullName>
    </recommendedName>
</protein>
<evidence type="ECO:0000256" key="6">
    <source>
        <dbReference type="PROSITE-ProRule" id="PRU00560"/>
    </source>
</evidence>
<evidence type="ECO:0000256" key="5">
    <source>
        <dbReference type="ARBA" id="ARBA00034923"/>
    </source>
</evidence>
<feature type="domain" description="UvrD-like helicase ATP-binding" evidence="7">
    <location>
        <begin position="1"/>
        <end position="216"/>
    </location>
</feature>
<dbReference type="Pfam" id="PF00580">
    <property type="entry name" value="UvrD-helicase"/>
    <property type="match status" value="1"/>
</dbReference>
<dbReference type="Gene3D" id="3.40.50.300">
    <property type="entry name" value="P-loop containing nucleotide triphosphate hydrolases"/>
    <property type="match status" value="1"/>
</dbReference>
<dbReference type="GO" id="GO:0033202">
    <property type="term" value="C:DNA helicase complex"/>
    <property type="evidence" value="ECO:0007669"/>
    <property type="project" value="TreeGrafter"/>
</dbReference>
<dbReference type="PANTHER" id="PTHR11070">
    <property type="entry name" value="UVRD / RECB / PCRA DNA HELICASE FAMILY MEMBER"/>
    <property type="match status" value="1"/>
</dbReference>
<dbReference type="GO" id="GO:0005829">
    <property type="term" value="C:cytosol"/>
    <property type="evidence" value="ECO:0007669"/>
    <property type="project" value="TreeGrafter"/>
</dbReference>
<dbReference type="PATRIC" id="fig|1255043.3.peg.1266"/>
<reference evidence="8" key="1">
    <citation type="submission" date="2015-12" db="EMBL/GenBank/DDBJ databases">
        <authorList>
            <person name="Tikhonova T.V."/>
            <person name="Pavlov A.R."/>
            <person name="Beletsky A.V."/>
            <person name="Mardanov A.V."/>
            <person name="Sorokin D.Y."/>
            <person name="Ravin N.V."/>
            <person name="Popov V.O."/>
        </authorList>
    </citation>
    <scope>NUCLEOTIDE SEQUENCE</scope>
    <source>
        <strain evidence="8">DSM 14787</strain>
    </source>
</reference>
<organism evidence="8 9">
    <name type="scientific">Thioalkalivibrio nitratireducens (strain DSM 14787 / UNIQEM 213 / ALEN2)</name>
    <dbReference type="NCBI Taxonomy" id="1255043"/>
    <lineage>
        <taxon>Bacteria</taxon>
        <taxon>Pseudomonadati</taxon>
        <taxon>Pseudomonadota</taxon>
        <taxon>Gammaproteobacteria</taxon>
        <taxon>Chromatiales</taxon>
        <taxon>Ectothiorhodospiraceae</taxon>
        <taxon>Thioalkalivibrio</taxon>
    </lineage>
</organism>
<evidence type="ECO:0000256" key="2">
    <source>
        <dbReference type="ARBA" id="ARBA00022801"/>
    </source>
</evidence>
<dbReference type="Proteomes" id="UP000010809">
    <property type="component" value="Chromosome"/>
</dbReference>
<accession>L0DX57</accession>
<dbReference type="GO" id="GO:0016787">
    <property type="term" value="F:hydrolase activity"/>
    <property type="evidence" value="ECO:0007669"/>
    <property type="project" value="UniProtKB-UniRule"/>
</dbReference>
<dbReference type="GO" id="GO:0000725">
    <property type="term" value="P:recombinational repair"/>
    <property type="evidence" value="ECO:0007669"/>
    <property type="project" value="TreeGrafter"/>
</dbReference>
<dbReference type="eggNOG" id="COG0210">
    <property type="taxonomic scope" value="Bacteria"/>
</dbReference>
<dbReference type="HOGENOM" id="CLU_1277134_0_0_6"/>
<keyword evidence="9" id="KW-1185">Reference proteome</keyword>
<dbReference type="OrthoDB" id="9810135at2"/>
<dbReference type="InterPro" id="IPR000212">
    <property type="entry name" value="DNA_helicase_UvrD/REP"/>
</dbReference>
<dbReference type="GO" id="GO:0005524">
    <property type="term" value="F:ATP binding"/>
    <property type="evidence" value="ECO:0007669"/>
    <property type="project" value="UniProtKB-UniRule"/>
</dbReference>
<dbReference type="AlphaFoldDB" id="L0DX57"/>
<dbReference type="PANTHER" id="PTHR11070:SF2">
    <property type="entry name" value="ATP-DEPENDENT DNA HELICASE SRS2"/>
    <property type="match status" value="1"/>
</dbReference>
<dbReference type="KEGG" id="tni:TVNIR_1253"/>
<dbReference type="InterPro" id="IPR027417">
    <property type="entry name" value="P-loop_NTPase"/>
</dbReference>
<keyword evidence="3 6" id="KW-0347">Helicase</keyword>
<evidence type="ECO:0000256" key="3">
    <source>
        <dbReference type="ARBA" id="ARBA00022806"/>
    </source>
</evidence>
<proteinExistence type="predicted"/>
<evidence type="ECO:0000313" key="9">
    <source>
        <dbReference type="Proteomes" id="UP000010809"/>
    </source>
</evidence>
<dbReference type="SUPFAM" id="SSF52540">
    <property type="entry name" value="P-loop containing nucleoside triphosphate hydrolases"/>
    <property type="match status" value="1"/>
</dbReference>
<dbReference type="EMBL" id="CP003989">
    <property type="protein sequence ID" value="AGA32926.1"/>
    <property type="molecule type" value="Genomic_DNA"/>
</dbReference>
<evidence type="ECO:0000313" key="8">
    <source>
        <dbReference type="EMBL" id="AGA32926.1"/>
    </source>
</evidence>
<sequence>MQMNIRFISAGAGSGKTHRLTELLGELLTQGRVRPGGVIATTFTRKAAGDLVQRVRQRLHAEGRHRDAMCIAQGRIGTVNSVCGELLSRYAFEAGLSPRVQVMDETDAPVLFAQALDQVAGPAQIRALNRLGWRLGQDDWRETVRDLAELARANGLAPGELAVHAERSIAGLLGHFPAPEAGTPDQDLLQAVTESLRSLSAEGDATQKTRHEVVYL</sequence>
<evidence type="ECO:0000256" key="1">
    <source>
        <dbReference type="ARBA" id="ARBA00022741"/>
    </source>
</evidence>
<dbReference type="STRING" id="1255043.TVNIR_1253"/>
<dbReference type="GO" id="GO:0043138">
    <property type="term" value="F:3'-5' DNA helicase activity"/>
    <property type="evidence" value="ECO:0007669"/>
    <property type="project" value="TreeGrafter"/>
</dbReference>
<keyword evidence="4 6" id="KW-0067">ATP-binding</keyword>
<feature type="binding site" evidence="6">
    <location>
        <begin position="10"/>
        <end position="17"/>
    </location>
    <ligand>
        <name>ATP</name>
        <dbReference type="ChEBI" id="CHEBI:30616"/>
    </ligand>
</feature>
<dbReference type="GO" id="GO:0003677">
    <property type="term" value="F:DNA binding"/>
    <property type="evidence" value="ECO:0007669"/>
    <property type="project" value="InterPro"/>
</dbReference>
<gene>
    <name evidence="8" type="primary">addA [H]</name>
    <name evidence="8" type="ordered locus">TVNIR_1253</name>
</gene>
<name>L0DX57_THIND</name>